<dbReference type="AlphaFoldDB" id="A0A3L8PY42"/>
<dbReference type="OrthoDB" id="9804951at2"/>
<dbReference type="SMART" id="SM00052">
    <property type="entry name" value="EAL"/>
    <property type="match status" value="1"/>
</dbReference>
<organism evidence="7 8">
    <name type="scientific">Parashewanella curva</name>
    <dbReference type="NCBI Taxonomy" id="2338552"/>
    <lineage>
        <taxon>Bacteria</taxon>
        <taxon>Pseudomonadati</taxon>
        <taxon>Pseudomonadota</taxon>
        <taxon>Gammaproteobacteria</taxon>
        <taxon>Alteromonadales</taxon>
        <taxon>Shewanellaceae</taxon>
        <taxon>Parashewanella</taxon>
    </lineage>
</organism>
<dbReference type="Gene3D" id="3.20.20.450">
    <property type="entry name" value="EAL domain"/>
    <property type="match status" value="1"/>
</dbReference>
<dbReference type="InterPro" id="IPR001633">
    <property type="entry name" value="EAL_dom"/>
</dbReference>
<dbReference type="GO" id="GO:0007165">
    <property type="term" value="P:signal transduction"/>
    <property type="evidence" value="ECO:0007669"/>
    <property type="project" value="InterPro"/>
</dbReference>
<dbReference type="PANTHER" id="PTHR33121">
    <property type="entry name" value="CYCLIC DI-GMP PHOSPHODIESTERASE PDEF"/>
    <property type="match status" value="1"/>
</dbReference>
<keyword evidence="3" id="KW-0812">Transmembrane</keyword>
<evidence type="ECO:0000256" key="2">
    <source>
        <dbReference type="ARBA" id="ARBA00022636"/>
    </source>
</evidence>
<protein>
    <recommendedName>
        <fullName evidence="1">cyclic-guanylate-specific phosphodiesterase</fullName>
        <ecNumber evidence="1">3.1.4.52</ecNumber>
    </recommendedName>
</protein>
<dbReference type="FunFam" id="3.20.20.450:FF:000001">
    <property type="entry name" value="Cyclic di-GMP phosphodiesterase yahA"/>
    <property type="match status" value="1"/>
</dbReference>
<dbReference type="SUPFAM" id="SSF55073">
    <property type="entry name" value="Nucleotide cyclase"/>
    <property type="match status" value="1"/>
</dbReference>
<keyword evidence="8" id="KW-1185">Reference proteome</keyword>
<evidence type="ECO:0000259" key="5">
    <source>
        <dbReference type="PROSITE" id="PS50885"/>
    </source>
</evidence>
<dbReference type="InterPro" id="IPR050706">
    <property type="entry name" value="Cyclic-di-GMP_PDE-like"/>
</dbReference>
<dbReference type="Gene3D" id="6.10.340.10">
    <property type="match status" value="1"/>
</dbReference>
<feature type="transmembrane region" description="Helical" evidence="3">
    <location>
        <begin position="12"/>
        <end position="32"/>
    </location>
</feature>
<evidence type="ECO:0000259" key="4">
    <source>
        <dbReference type="PROSITE" id="PS50883"/>
    </source>
</evidence>
<dbReference type="EC" id="3.1.4.52" evidence="1"/>
<dbReference type="InterPro" id="IPR003660">
    <property type="entry name" value="HAMP_dom"/>
</dbReference>
<comment type="caution">
    <text evidence="7">The sequence shown here is derived from an EMBL/GenBank/DDBJ whole genome shotgun (WGS) entry which is preliminary data.</text>
</comment>
<dbReference type="CDD" id="cd01949">
    <property type="entry name" value="GGDEF"/>
    <property type="match status" value="1"/>
</dbReference>
<dbReference type="PROSITE" id="PS50885">
    <property type="entry name" value="HAMP"/>
    <property type="match status" value="1"/>
</dbReference>
<dbReference type="Gene3D" id="3.30.70.270">
    <property type="match status" value="1"/>
</dbReference>
<dbReference type="SUPFAM" id="SSF158472">
    <property type="entry name" value="HAMP domain-like"/>
    <property type="match status" value="1"/>
</dbReference>
<keyword evidence="3" id="KW-0472">Membrane</keyword>
<dbReference type="InterPro" id="IPR029787">
    <property type="entry name" value="Nucleotide_cyclase"/>
</dbReference>
<dbReference type="InterPro" id="IPR035919">
    <property type="entry name" value="EAL_sf"/>
</dbReference>
<gene>
    <name evidence="7" type="ORF">D5018_12460</name>
</gene>
<sequence>MPRFWNKLQTRIFLFFVILLVIIQGFSFWMSFQTHKQLEQQQISSRIANAVEVFRNQFDARSFYLGVFSEVVSQDYSLKEIFIEGDMGSFLTALGNHQRRIKANLSMSVDKDGKIIAQLISGKNDKGQTRYRLGPEQGKVFSVSFNKAQSTVNLLYQVGGSLYQMQFSRITAGGNTLLGWVGFGFKIDAELATELMHQTGLTTGFALVDPQFKVSEVRQSTATDGDMLKDLAYQLVGKFSDHRYLFWSQKLGAIDNKALYTYMYLPREQVLAPLKEQWWQQLWIVISMLPLSMLAAYYISRSITKPIKHLIEQAKFIAGGNYDHKVKESSTIELAQLAHEFSEMQQAILSREQRIVYQAFHDPLTNLPNRNELDRMLSTWMEQDEQFMICLVNVKRMTEVNATLGHGVGDEIIKEVGRRLESMKNVNFACRISGDEFALVLNDFHVDDIGQLIASLREKMARRYRYQGLSLELDLTMGVAIRNHSSSMFSVLQQANTALQYAKSNKLEYQIYDKQIDQHTVERLQLINGLKSAIESDQLVLYYQPKLCLKKNAVIKVEALVRWAHPEKGMIPPDVFIPIAEKTGQMNALTRWVLETAIKQYKQWRAKGIELGIAINISAENLKDSSFCQWVLNTISQHQVPISAFTLEITEDAVVSDLDSAIMQLSYWRAKGLKLSIDDFGTGYSSLGQLKQLPVDEVKIDRSFVQQLMSNTDDQIIVKSTIELAHNLNLFVVAEGVENQDTLDWLRERGCEMAQGYHLSKPISGSDLETWLLQSEYFYHSTPQVQI</sequence>
<reference evidence="7 8" key="1">
    <citation type="submission" date="2018-09" db="EMBL/GenBank/DDBJ databases">
        <title>Phylogeny of the Shewanellaceae, and recommendation for two new genera, Pseudoshewanella and Parashewanella.</title>
        <authorList>
            <person name="Wang G."/>
        </authorList>
    </citation>
    <scope>NUCLEOTIDE SEQUENCE [LARGE SCALE GENOMIC DNA]</scope>
    <source>
        <strain evidence="7 8">C51</strain>
    </source>
</reference>
<evidence type="ECO:0000256" key="3">
    <source>
        <dbReference type="SAM" id="Phobius"/>
    </source>
</evidence>
<evidence type="ECO:0000259" key="6">
    <source>
        <dbReference type="PROSITE" id="PS50887"/>
    </source>
</evidence>
<dbReference type="Pfam" id="PF00990">
    <property type="entry name" value="GGDEF"/>
    <property type="match status" value="1"/>
</dbReference>
<dbReference type="CDD" id="cd01948">
    <property type="entry name" value="EAL"/>
    <property type="match status" value="1"/>
</dbReference>
<dbReference type="SMART" id="SM00304">
    <property type="entry name" value="HAMP"/>
    <property type="match status" value="1"/>
</dbReference>
<keyword evidence="2" id="KW-0973">c-di-GMP</keyword>
<evidence type="ECO:0000256" key="1">
    <source>
        <dbReference type="ARBA" id="ARBA00012282"/>
    </source>
</evidence>
<dbReference type="EMBL" id="QZEI01000036">
    <property type="protein sequence ID" value="RLV59378.1"/>
    <property type="molecule type" value="Genomic_DNA"/>
</dbReference>
<dbReference type="NCBIfam" id="TIGR00254">
    <property type="entry name" value="GGDEF"/>
    <property type="match status" value="1"/>
</dbReference>
<evidence type="ECO:0000313" key="7">
    <source>
        <dbReference type="EMBL" id="RLV59378.1"/>
    </source>
</evidence>
<keyword evidence="3" id="KW-1133">Transmembrane helix</keyword>
<accession>A0A3L8PY42</accession>
<dbReference type="PANTHER" id="PTHR33121:SF79">
    <property type="entry name" value="CYCLIC DI-GMP PHOSPHODIESTERASE PDED-RELATED"/>
    <property type="match status" value="1"/>
</dbReference>
<dbReference type="Proteomes" id="UP000281474">
    <property type="component" value="Unassembled WGS sequence"/>
</dbReference>
<dbReference type="InterPro" id="IPR000160">
    <property type="entry name" value="GGDEF_dom"/>
</dbReference>
<feature type="domain" description="EAL" evidence="4">
    <location>
        <begin position="523"/>
        <end position="776"/>
    </location>
</feature>
<dbReference type="GO" id="GO:0071111">
    <property type="term" value="F:cyclic-guanylate-specific phosphodiesterase activity"/>
    <property type="evidence" value="ECO:0007669"/>
    <property type="project" value="UniProtKB-EC"/>
</dbReference>
<feature type="domain" description="HAMP" evidence="5">
    <location>
        <begin position="301"/>
        <end position="353"/>
    </location>
</feature>
<dbReference type="Pfam" id="PF00672">
    <property type="entry name" value="HAMP"/>
    <property type="match status" value="1"/>
</dbReference>
<name>A0A3L8PY42_9GAMM</name>
<feature type="domain" description="GGDEF" evidence="6">
    <location>
        <begin position="385"/>
        <end position="514"/>
    </location>
</feature>
<dbReference type="SUPFAM" id="SSF141868">
    <property type="entry name" value="EAL domain-like"/>
    <property type="match status" value="1"/>
</dbReference>
<dbReference type="RefSeq" id="WP_121839329.1">
    <property type="nucleotide sequence ID" value="NZ_ML014785.1"/>
</dbReference>
<dbReference type="SMART" id="SM00267">
    <property type="entry name" value="GGDEF"/>
    <property type="match status" value="1"/>
</dbReference>
<dbReference type="PROSITE" id="PS50887">
    <property type="entry name" value="GGDEF"/>
    <property type="match status" value="1"/>
</dbReference>
<dbReference type="PROSITE" id="PS50883">
    <property type="entry name" value="EAL"/>
    <property type="match status" value="1"/>
</dbReference>
<proteinExistence type="predicted"/>
<evidence type="ECO:0000313" key="8">
    <source>
        <dbReference type="Proteomes" id="UP000281474"/>
    </source>
</evidence>
<dbReference type="InterPro" id="IPR043128">
    <property type="entry name" value="Rev_trsase/Diguanyl_cyclase"/>
</dbReference>
<dbReference type="GO" id="GO:0016020">
    <property type="term" value="C:membrane"/>
    <property type="evidence" value="ECO:0007669"/>
    <property type="project" value="InterPro"/>
</dbReference>
<dbReference type="Pfam" id="PF00563">
    <property type="entry name" value="EAL"/>
    <property type="match status" value="1"/>
</dbReference>
<dbReference type="CDD" id="cd06225">
    <property type="entry name" value="HAMP"/>
    <property type="match status" value="1"/>
</dbReference>